<evidence type="ECO:0000313" key="5">
    <source>
        <dbReference type="Proteomes" id="UP000801492"/>
    </source>
</evidence>
<protein>
    <recommendedName>
        <fullName evidence="3">Sulfotransferase domain-containing protein</fullName>
    </recommendedName>
</protein>
<dbReference type="PANTHER" id="PTHR11783">
    <property type="entry name" value="SULFOTRANSFERASE SULT"/>
    <property type="match status" value="1"/>
</dbReference>
<keyword evidence="2" id="KW-0808">Transferase</keyword>
<dbReference type="SUPFAM" id="SSF52540">
    <property type="entry name" value="P-loop containing nucleoside triphosphate hydrolases"/>
    <property type="match status" value="1"/>
</dbReference>
<comment type="caution">
    <text evidence="4">The sequence shown here is derived from an EMBL/GenBank/DDBJ whole genome shotgun (WGS) entry which is preliminary data.</text>
</comment>
<dbReference type="Proteomes" id="UP000801492">
    <property type="component" value="Unassembled WGS sequence"/>
</dbReference>
<evidence type="ECO:0000256" key="1">
    <source>
        <dbReference type="ARBA" id="ARBA00005771"/>
    </source>
</evidence>
<organism evidence="4 5">
    <name type="scientific">Ignelater luminosus</name>
    <name type="common">Cucubano</name>
    <name type="synonym">Pyrophorus luminosus</name>
    <dbReference type="NCBI Taxonomy" id="2038154"/>
    <lineage>
        <taxon>Eukaryota</taxon>
        <taxon>Metazoa</taxon>
        <taxon>Ecdysozoa</taxon>
        <taxon>Arthropoda</taxon>
        <taxon>Hexapoda</taxon>
        <taxon>Insecta</taxon>
        <taxon>Pterygota</taxon>
        <taxon>Neoptera</taxon>
        <taxon>Endopterygota</taxon>
        <taxon>Coleoptera</taxon>
        <taxon>Polyphaga</taxon>
        <taxon>Elateriformia</taxon>
        <taxon>Elateroidea</taxon>
        <taxon>Elateridae</taxon>
        <taxon>Agrypninae</taxon>
        <taxon>Pyrophorini</taxon>
        <taxon>Ignelater</taxon>
    </lineage>
</organism>
<dbReference type="AlphaFoldDB" id="A0A8K0CJI9"/>
<feature type="non-terminal residue" evidence="4">
    <location>
        <position position="170"/>
    </location>
</feature>
<evidence type="ECO:0000256" key="2">
    <source>
        <dbReference type="ARBA" id="ARBA00022679"/>
    </source>
</evidence>
<keyword evidence="5" id="KW-1185">Reference proteome</keyword>
<dbReference type="EMBL" id="VTPC01076171">
    <property type="protein sequence ID" value="KAF2888549.1"/>
    <property type="molecule type" value="Genomic_DNA"/>
</dbReference>
<comment type="similarity">
    <text evidence="1">Belongs to the sulfotransferase 1 family.</text>
</comment>
<dbReference type="Gene3D" id="3.40.50.300">
    <property type="entry name" value="P-loop containing nucleotide triphosphate hydrolases"/>
    <property type="match status" value="1"/>
</dbReference>
<reference evidence="4" key="1">
    <citation type="submission" date="2019-08" db="EMBL/GenBank/DDBJ databases">
        <title>The genome of the North American firefly Photinus pyralis.</title>
        <authorList>
            <consortium name="Photinus pyralis genome working group"/>
            <person name="Fallon T.R."/>
            <person name="Sander Lower S.E."/>
            <person name="Weng J.-K."/>
        </authorList>
    </citation>
    <scope>NUCLEOTIDE SEQUENCE</scope>
    <source>
        <strain evidence="4">TRF0915ILg1</strain>
        <tissue evidence="4">Whole body</tissue>
    </source>
</reference>
<name>A0A8K0CJI9_IGNLU</name>
<evidence type="ECO:0000259" key="3">
    <source>
        <dbReference type="Pfam" id="PF00685"/>
    </source>
</evidence>
<dbReference type="GO" id="GO:0008146">
    <property type="term" value="F:sulfotransferase activity"/>
    <property type="evidence" value="ECO:0007669"/>
    <property type="project" value="InterPro"/>
</dbReference>
<accession>A0A8K0CJI9</accession>
<feature type="domain" description="Sulfotransferase" evidence="3">
    <location>
        <begin position="1"/>
        <end position="161"/>
    </location>
</feature>
<gene>
    <name evidence="4" type="ORF">ILUMI_17624</name>
</gene>
<evidence type="ECO:0000313" key="4">
    <source>
        <dbReference type="EMBL" id="KAF2888549.1"/>
    </source>
</evidence>
<dbReference type="InterPro" id="IPR000863">
    <property type="entry name" value="Sulfotransferase_dom"/>
</dbReference>
<proteinExistence type="inferred from homology"/>
<sequence length="170" mass="20210">IIYVTRNPKDTCVSYYHHCRFIEGFKGEFNDFCDLFIKGKVSFGPFWTNVSQYWERRNQPNVFFLKYEDLKKDLPASIKEMTKFLGKNLNEDQIKLLTNHLSFSSMKTNKAVNYDDFITLHKKYKLIETDGDFIRAGNVNGYKGEMTEELIRKLDMWIEEQPDSEKLGYR</sequence>
<dbReference type="Pfam" id="PF00685">
    <property type="entry name" value="Sulfotransfer_1"/>
    <property type="match status" value="1"/>
</dbReference>
<dbReference type="InterPro" id="IPR027417">
    <property type="entry name" value="P-loop_NTPase"/>
</dbReference>
<dbReference type="OrthoDB" id="205623at2759"/>